<evidence type="ECO:0000256" key="2">
    <source>
        <dbReference type="ARBA" id="ARBA00012744"/>
    </source>
</evidence>
<dbReference type="FunFam" id="3.20.20.80:FF:000004">
    <property type="entry name" value="Beta-glucosidase 6-phospho-beta-glucosidase"/>
    <property type="match status" value="1"/>
</dbReference>
<accession>A0AA94JD81</accession>
<evidence type="ECO:0000256" key="7">
    <source>
        <dbReference type="ARBA" id="ARBA00023326"/>
    </source>
</evidence>
<dbReference type="InterPro" id="IPR017736">
    <property type="entry name" value="Glyco_hydro_1_beta-glucosidase"/>
</dbReference>
<evidence type="ECO:0000256" key="10">
    <source>
        <dbReference type="PROSITE-ProRule" id="PRU10055"/>
    </source>
</evidence>
<feature type="active site" description="Proton donor" evidence="8">
    <location>
        <position position="170"/>
    </location>
</feature>
<dbReference type="Gene3D" id="3.20.20.80">
    <property type="entry name" value="Glycosidases"/>
    <property type="match status" value="1"/>
</dbReference>
<evidence type="ECO:0000256" key="6">
    <source>
        <dbReference type="ARBA" id="ARBA00023295"/>
    </source>
</evidence>
<reference evidence="13" key="1">
    <citation type="journal article" date="2018" name="Front. Microbiol.">
        <title>Genome-Based Analysis Reveals the Taxonomy and Diversity of the Family Idiomarinaceae.</title>
        <authorList>
            <person name="Liu Y."/>
            <person name="Lai Q."/>
            <person name="Shao Z."/>
        </authorList>
    </citation>
    <scope>NUCLEOTIDE SEQUENCE [LARGE SCALE GENOMIC DNA]</scope>
    <source>
        <strain evidence="13">SN-14</strain>
    </source>
</reference>
<dbReference type="SUPFAM" id="SSF51445">
    <property type="entry name" value="(Trans)glycosidases"/>
    <property type="match status" value="1"/>
</dbReference>
<evidence type="ECO:0000256" key="5">
    <source>
        <dbReference type="ARBA" id="ARBA00023277"/>
    </source>
</evidence>
<protein>
    <recommendedName>
        <fullName evidence="2 11">Beta-glucosidase</fullName>
        <ecNumber evidence="2 11">3.2.1.21</ecNumber>
    </recommendedName>
</protein>
<dbReference type="InterPro" id="IPR018120">
    <property type="entry name" value="Glyco_hydro_1_AS"/>
</dbReference>
<keyword evidence="5" id="KW-0119">Carbohydrate metabolism</keyword>
<feature type="binding site" evidence="9">
    <location>
        <position position="403"/>
    </location>
    <ligand>
        <name>substrate</name>
    </ligand>
</feature>
<name>A0AA94JD81_9GAMM</name>
<dbReference type="InterPro" id="IPR001360">
    <property type="entry name" value="Glyco_hydro_1"/>
</dbReference>
<dbReference type="InterPro" id="IPR017853">
    <property type="entry name" value="GH"/>
</dbReference>
<dbReference type="GO" id="GO:0030245">
    <property type="term" value="P:cellulose catabolic process"/>
    <property type="evidence" value="ECO:0007669"/>
    <property type="project" value="UniProtKB-KW"/>
</dbReference>
<dbReference type="PROSITE" id="PS00572">
    <property type="entry name" value="GLYCOSYL_HYDROL_F1_1"/>
    <property type="match status" value="1"/>
</dbReference>
<dbReference type="PANTHER" id="PTHR10353">
    <property type="entry name" value="GLYCOSYL HYDROLASE"/>
    <property type="match status" value="1"/>
</dbReference>
<feature type="binding site" evidence="9">
    <location>
        <position position="169"/>
    </location>
    <ligand>
        <name>substrate</name>
    </ligand>
</feature>
<dbReference type="Proteomes" id="UP000286680">
    <property type="component" value="Unassembled WGS sequence"/>
</dbReference>
<keyword evidence="3 11" id="KW-0378">Hydrolase</keyword>
<gene>
    <name evidence="12" type="ORF">CWE23_08570</name>
</gene>
<sequence>MKKITINDRSPLLTSDFVFGVATSSFQIEGDSDGRATCIWDTFCRQTGTIKDNSNGDHACEHVKYWQQDVELIASLGVDAYRLSIAWGRVINEDESINQQGLQFYRKLVQALASRGIKTHVTLYHWDLPQYLEDRGGWLNRETAYRFAEYAEAVAQALGNSVASYATINEPFCSAYLGYEAGIHAPGPQPGNRRKNGRQAAHHILLAHGLALPKLRQHAPQAQHGIVLNFSPCHAASAAEQDKRAAKQAHAYHNLWYLQPLLQGSYPDLLQQLQPEERPEIIDGDMAVIARPIDFLGVNYYTRTTFKGTENGWFKDIPPSGDGLTTMGWEVYPQGLTEILTELTKTYANLPPIYITENGAAYPDPVIDGNIHDPQRIDYFQQHLTAVEQSMQQGVDIRGYFIWSLMDNFEWAEGYTQRFGIVHVDFKTQQRRLKDSAKAWQQLLLERKHKMIATEPC</sequence>
<dbReference type="Pfam" id="PF00232">
    <property type="entry name" value="Glyco_hydro_1"/>
    <property type="match status" value="1"/>
</dbReference>
<dbReference type="RefSeq" id="WP_105307740.1">
    <property type="nucleotide sequence ID" value="NZ_PIPS01000002.1"/>
</dbReference>
<dbReference type="EMBL" id="PIPS01000002">
    <property type="protein sequence ID" value="RUO43599.1"/>
    <property type="molecule type" value="Genomic_DNA"/>
</dbReference>
<evidence type="ECO:0000256" key="8">
    <source>
        <dbReference type="PIRSR" id="PIRSR617736-1"/>
    </source>
</evidence>
<dbReference type="PANTHER" id="PTHR10353:SF36">
    <property type="entry name" value="LP05116P"/>
    <property type="match status" value="1"/>
</dbReference>
<comment type="caution">
    <text evidence="12">The sequence shown here is derived from an EMBL/GenBank/DDBJ whole genome shotgun (WGS) entry which is preliminary data.</text>
</comment>
<comment type="similarity">
    <text evidence="1 11">Belongs to the glycosyl hydrolase 1 family.</text>
</comment>
<feature type="binding site" evidence="9">
    <location>
        <position position="27"/>
    </location>
    <ligand>
        <name>substrate</name>
    </ligand>
</feature>
<feature type="binding site" evidence="9">
    <location>
        <position position="125"/>
    </location>
    <ligand>
        <name>substrate</name>
    </ligand>
</feature>
<feature type="active site" description="Nucleophile" evidence="8 10">
    <location>
        <position position="357"/>
    </location>
</feature>
<dbReference type="NCBIfam" id="TIGR03356">
    <property type="entry name" value="BGL"/>
    <property type="match status" value="1"/>
</dbReference>
<keyword evidence="13" id="KW-1185">Reference proteome</keyword>
<dbReference type="AlphaFoldDB" id="A0AA94JD81"/>
<comment type="catalytic activity">
    <reaction evidence="11">
        <text>Hydrolysis of terminal, non-reducing beta-D-glucosyl residues with release of beta-D-glucose.</text>
        <dbReference type="EC" id="3.2.1.21"/>
    </reaction>
</comment>
<dbReference type="EC" id="3.2.1.21" evidence="2 11"/>
<evidence type="ECO:0000313" key="13">
    <source>
        <dbReference type="Proteomes" id="UP000286680"/>
    </source>
</evidence>
<evidence type="ECO:0000256" key="1">
    <source>
        <dbReference type="ARBA" id="ARBA00010838"/>
    </source>
</evidence>
<keyword evidence="7" id="KW-0624">Polysaccharide degradation</keyword>
<dbReference type="GO" id="GO:0008422">
    <property type="term" value="F:beta-glucosidase activity"/>
    <property type="evidence" value="ECO:0007669"/>
    <property type="project" value="UniProtKB-EC"/>
</dbReference>
<feature type="binding site" evidence="9">
    <location>
        <position position="301"/>
    </location>
    <ligand>
        <name>substrate</name>
    </ligand>
</feature>
<evidence type="ECO:0000313" key="12">
    <source>
        <dbReference type="EMBL" id="RUO43599.1"/>
    </source>
</evidence>
<feature type="binding site" evidence="9">
    <location>
        <begin position="410"/>
        <end position="411"/>
    </location>
    <ligand>
        <name>substrate</name>
    </ligand>
</feature>
<dbReference type="PRINTS" id="PR00131">
    <property type="entry name" value="GLHYDRLASE1"/>
</dbReference>
<evidence type="ECO:0000256" key="3">
    <source>
        <dbReference type="ARBA" id="ARBA00022801"/>
    </source>
</evidence>
<keyword evidence="4" id="KW-0136">Cellulose degradation</keyword>
<organism evidence="12 13">
    <name type="scientific">Idiomarina aquatica</name>
    <dbReference type="NCBI Taxonomy" id="1327752"/>
    <lineage>
        <taxon>Bacteria</taxon>
        <taxon>Pseudomonadati</taxon>
        <taxon>Pseudomonadota</taxon>
        <taxon>Gammaproteobacteria</taxon>
        <taxon>Alteromonadales</taxon>
        <taxon>Idiomarinaceae</taxon>
        <taxon>Idiomarina</taxon>
    </lineage>
</organism>
<proteinExistence type="inferred from homology"/>
<evidence type="ECO:0000256" key="4">
    <source>
        <dbReference type="ARBA" id="ARBA00023001"/>
    </source>
</evidence>
<evidence type="ECO:0000256" key="11">
    <source>
        <dbReference type="RuleBase" id="RU361175"/>
    </source>
</evidence>
<keyword evidence="6 11" id="KW-0326">Glycosidase</keyword>
<evidence type="ECO:0000256" key="9">
    <source>
        <dbReference type="PIRSR" id="PIRSR617736-2"/>
    </source>
</evidence>